<evidence type="ECO:0000313" key="6">
    <source>
        <dbReference type="Proteomes" id="UP000008143"/>
    </source>
</evidence>
<dbReference type="SUPFAM" id="SSF57845">
    <property type="entry name" value="B-box zinc-binding domain"/>
    <property type="match status" value="1"/>
</dbReference>
<dbReference type="OrthoDB" id="9949315at2759"/>
<keyword evidence="1 2" id="KW-0175">Coiled coil</keyword>
<dbReference type="PROSITE" id="PS50853">
    <property type="entry name" value="FN3"/>
    <property type="match status" value="2"/>
</dbReference>
<dbReference type="InterPro" id="IPR003879">
    <property type="entry name" value="Butyrophylin_SPRY"/>
</dbReference>
<dbReference type="GO" id="GO:0005737">
    <property type="term" value="C:cytoplasm"/>
    <property type="evidence" value="ECO:0000318"/>
    <property type="project" value="GO_Central"/>
</dbReference>
<dbReference type="SUPFAM" id="SSF49899">
    <property type="entry name" value="Concanavalin A-like lectins/glucanases"/>
    <property type="match status" value="1"/>
</dbReference>
<dbReference type="Gene3D" id="3.30.160.60">
    <property type="entry name" value="Classic Zinc Finger"/>
    <property type="match status" value="1"/>
</dbReference>
<feature type="domain" description="Fibronectin type-III" evidence="5">
    <location>
        <begin position="1213"/>
        <end position="1310"/>
    </location>
</feature>
<feature type="coiled-coil region" evidence="2">
    <location>
        <begin position="1040"/>
        <end position="1103"/>
    </location>
</feature>
<evidence type="ECO:0000313" key="8">
    <source>
        <dbReference type="Xenbase" id="XB-GENE-958339"/>
    </source>
</evidence>
<dbReference type="AGR" id="Xenbase:XB-GENE-958339"/>
<dbReference type="SMART" id="SM00449">
    <property type="entry name" value="SPRY"/>
    <property type="match status" value="1"/>
</dbReference>
<dbReference type="InterPro" id="IPR003961">
    <property type="entry name" value="FN3_dom"/>
</dbReference>
<evidence type="ECO:0000256" key="3">
    <source>
        <dbReference type="SAM" id="MobiDB-lite"/>
    </source>
</evidence>
<protein>
    <submittedName>
        <fullName evidence="7">Cardiomyopathy-associated protein 5</fullName>
    </submittedName>
</protein>
<dbReference type="PRINTS" id="PR01407">
    <property type="entry name" value="BUTYPHLNCDUF"/>
</dbReference>
<dbReference type="Xenbase" id="XB-GENE-958339">
    <property type="gene designation" value="cmya5"/>
</dbReference>
<dbReference type="InterPro" id="IPR013320">
    <property type="entry name" value="ConA-like_dom_sf"/>
</dbReference>
<dbReference type="RefSeq" id="XP_004910443.1">
    <property type="nucleotide sequence ID" value="XM_004910386.3"/>
</dbReference>
<dbReference type="InterPro" id="IPR043136">
    <property type="entry name" value="B30.2/SPRY_sf"/>
</dbReference>
<proteinExistence type="predicted"/>
<dbReference type="GeneID" id="101734478"/>
<feature type="compositionally biased region" description="Low complexity" evidence="3">
    <location>
        <begin position="303"/>
        <end position="313"/>
    </location>
</feature>
<dbReference type="Proteomes" id="UP000008143">
    <property type="component" value="Chromosome 1"/>
</dbReference>
<sequence length="1577" mass="176817">MAALYAECSLCASAGYFGTPLSQGNRSHTRCSLLLRCQSLRDTQGTAPRGEKPRKGQRFGIMESLCPPDIERASTVSLGLEDEGPPDTVLDTGEAEELTQSLKEIVQAEDVKPRLQCLMASSSFSMVTVQCEDSGIHWETSSSRCSTPWASEASTTSDVFSLESSGSVPGKVIFIMDEGKFSRKKHRSSSSSGLPRHSSHLKRNADPSKRVPTENVGEAFKQALEKAKDTVNTIKSPNLRNGNPGSRSSLKNRATEMHPLLEDTMDSAPTEQNFNPAGKKEDILQIPVSKENISVSPMGAENSIPSSSKNQSSMTGPSSTSLNTSPEKAVDLALNNSSVISRRSRLERMNNPVVPRKPLNSISENIGNLLFPEGEKALANSELENSTDEPPDTQSHVFSIVSDGSEILNILAPDLISSVDLEASNQMEDKLEYLDENPMLIPKQVCEEADILDDNEEPKVQQVLKNNHNENLKTSVEETVKPLNSDKGTTEVDYFEKFTLIDDRVPIEPDSVKPDLKLETGHATVTTCGPYSENEVAVEDELYLYGHLDESFYGVSKEDGFEEQEFNGNNSNGIQEERTQDIQSPKISLFNEEEGTLEKSLLFPTSYPINPELLEEPPALAFLYKDLYEQAKGVKNKDDYDQSDVESTTSVATFHSRISDDDGTGIYFEKYNLKDEIPVSDTKTYCKINYDLPEVSDDLQPNRHVTPDIDVYNTTSLDNDKPLGSEEFTDIQTRSMIESTYEVMPHYNELPDSTEQENIAPELLNSEIAVTDADRGSIPEISPNDLMRDKGEEIKGQDETALISEATVSPAENNVEIHKPQKEEVVSGIQVEKKLPTIVCDTSKPTLDTSQEKKVLAKASVNDKEKQILKTDFEETGEEKFVNEETAPESAKEAKGLSEIQGEAEFVGEETKLALQTLIEKEEEDLCLQNIEETAESLDYVMVNQDDLPQHEIICKDSQLLEQESEKEYDLITDLEQDAQKELEDLGFEVIEHEKSPADLSEETLQWDAKKTQRDTYCYTCKSAILSIDKIFGDHKDHDVTALDDVINEMTNHLEDLLERLKESSMKTEDFVSRVESMFNDVERNHTENEKFLEEENEKMIQKVTAQRTAKRESFEELKKMKMDYLYDQMVSFQQNVDTAREILEKASKETEEQDLILFLTSHDETNTRLLSATESTLSLDKMPSAFSLFEHHAGNSSPGDQKQRHVPVPQTPDLKPQEPNSATSTTITIYWTMNQEDVIDCFQVYCMEEPQGNRDENALLEEYRVTVKESFLILEDLEPDKCYSVWVMAVNYTGCSLPSDKALFRTAPSSPVIKAEECTVCWDTAIVRWNTAHPESTESFTLEWCKQYPSEGEGLRSVAGIRDQQLKVTLQPNENYFFYVRAANVAGSSEQSEAALISTKGTRFHLLRDTAHPVLELSPDGTDISISEQSEIIGIPLVLGEVLPASGCHYWEMTVAGCKGYSIGATFQPSQEEYDLEQDSTSWCMQCCSTSTSYSYKFLHNEVFSEVRLTEPPDRIGILLDYRTGRLSFYNVPKRQVLYTFRNRFQEASHPTFALETPGNLYLHTGIELPPFAKQS</sequence>
<dbReference type="SUPFAM" id="SSF49265">
    <property type="entry name" value="Fibronectin type III"/>
    <property type="match status" value="1"/>
</dbReference>
<feature type="domain" description="Fibronectin type-III" evidence="5">
    <location>
        <begin position="1311"/>
        <end position="1403"/>
    </location>
</feature>
<dbReference type="Gene3D" id="2.60.40.10">
    <property type="entry name" value="Immunoglobulins"/>
    <property type="match status" value="2"/>
</dbReference>
<dbReference type="InterPro" id="IPR050617">
    <property type="entry name" value="E3_ligase_FN3/SPRY"/>
</dbReference>
<evidence type="ECO:0000313" key="7">
    <source>
        <dbReference type="RefSeq" id="XP_004910443.1"/>
    </source>
</evidence>
<keyword evidence="6" id="KW-1185">Reference proteome</keyword>
<dbReference type="InterPro" id="IPR013783">
    <property type="entry name" value="Ig-like_fold"/>
</dbReference>
<feature type="compositionally biased region" description="Polar residues" evidence="3">
    <location>
        <begin position="230"/>
        <end position="251"/>
    </location>
</feature>
<dbReference type="Gene3D" id="2.60.120.920">
    <property type="match status" value="1"/>
</dbReference>
<feature type="region of interest" description="Disordered" evidence="3">
    <location>
        <begin position="1190"/>
        <end position="1222"/>
    </location>
</feature>
<evidence type="ECO:0000259" key="5">
    <source>
        <dbReference type="PROSITE" id="PS50853"/>
    </source>
</evidence>
<dbReference type="InterPro" id="IPR001870">
    <property type="entry name" value="B30.2/SPRY"/>
</dbReference>
<dbReference type="InterPro" id="IPR003877">
    <property type="entry name" value="SPRY_dom"/>
</dbReference>
<feature type="compositionally biased region" description="Polar residues" evidence="3">
    <location>
        <begin position="314"/>
        <end position="326"/>
    </location>
</feature>
<dbReference type="CDD" id="cd00063">
    <property type="entry name" value="FN3"/>
    <property type="match status" value="2"/>
</dbReference>
<reference evidence="7" key="1">
    <citation type="submission" date="2025-08" db="UniProtKB">
        <authorList>
            <consortium name="RefSeq"/>
        </authorList>
    </citation>
    <scope>IDENTIFICATION</scope>
    <source>
        <strain evidence="7">Nigerian</strain>
        <tissue evidence="7">Liver and blood</tissue>
    </source>
</reference>
<accession>A0A8J0QUP6</accession>
<name>A0A8J0QUP6_XENTR</name>
<dbReference type="OMA" id="WCLQCVP"/>
<organism evidence="6 7">
    <name type="scientific">Xenopus tropicalis</name>
    <name type="common">Western clawed frog</name>
    <name type="synonym">Silurana tropicalis</name>
    <dbReference type="NCBI Taxonomy" id="8364"/>
    <lineage>
        <taxon>Eukaryota</taxon>
        <taxon>Metazoa</taxon>
        <taxon>Chordata</taxon>
        <taxon>Craniata</taxon>
        <taxon>Vertebrata</taxon>
        <taxon>Euteleostomi</taxon>
        <taxon>Amphibia</taxon>
        <taxon>Batrachia</taxon>
        <taxon>Anura</taxon>
        <taxon>Pipoidea</taxon>
        <taxon>Pipidae</taxon>
        <taxon>Xenopodinae</taxon>
        <taxon>Xenopus</taxon>
        <taxon>Silurana</taxon>
    </lineage>
</organism>
<dbReference type="InterPro" id="IPR036116">
    <property type="entry name" value="FN3_sf"/>
</dbReference>
<evidence type="ECO:0000256" key="2">
    <source>
        <dbReference type="SAM" id="Coils"/>
    </source>
</evidence>
<feature type="domain" description="B30.2/SPRY" evidence="4">
    <location>
        <begin position="1385"/>
        <end position="1573"/>
    </location>
</feature>
<feature type="region of interest" description="Disordered" evidence="3">
    <location>
        <begin position="183"/>
        <end position="213"/>
    </location>
</feature>
<dbReference type="PROSITE" id="PS50188">
    <property type="entry name" value="B302_SPRY"/>
    <property type="match status" value="1"/>
</dbReference>
<dbReference type="Pfam" id="PF00622">
    <property type="entry name" value="SPRY"/>
    <property type="match status" value="1"/>
</dbReference>
<gene>
    <name evidence="7 8" type="primary">cmya5</name>
</gene>
<feature type="region of interest" description="Disordered" evidence="3">
    <location>
        <begin position="296"/>
        <end position="327"/>
    </location>
</feature>
<dbReference type="PANTHER" id="PTHR24099:SF7">
    <property type="entry name" value="CARDIOMYOPATHY-ASSOCIATED PROTEIN 5"/>
    <property type="match status" value="1"/>
</dbReference>
<dbReference type="SMART" id="SM00060">
    <property type="entry name" value="FN3"/>
    <property type="match status" value="2"/>
</dbReference>
<dbReference type="PANTHER" id="PTHR24099">
    <property type="entry name" value="E3 UBIQUITIN-PROTEIN LIGASE TRIM36-RELATED"/>
    <property type="match status" value="1"/>
</dbReference>
<dbReference type="KEGG" id="xtr:101734478"/>
<feature type="compositionally biased region" description="Basic and acidic residues" evidence="3">
    <location>
        <begin position="203"/>
        <end position="212"/>
    </location>
</feature>
<evidence type="ECO:0000259" key="4">
    <source>
        <dbReference type="PROSITE" id="PS50188"/>
    </source>
</evidence>
<feature type="region of interest" description="Disordered" evidence="3">
    <location>
        <begin position="228"/>
        <end position="251"/>
    </location>
</feature>
<dbReference type="CTD" id="202333"/>
<evidence type="ECO:0000256" key="1">
    <source>
        <dbReference type="ARBA" id="ARBA00023054"/>
    </source>
</evidence>